<dbReference type="SUPFAM" id="SSF51445">
    <property type="entry name" value="(Trans)glycosidases"/>
    <property type="match status" value="1"/>
</dbReference>
<accession>S3KG50</accession>
<dbReference type="InterPro" id="IPR004352">
    <property type="entry name" value="GH114_TIM-barrel"/>
</dbReference>
<dbReference type="Proteomes" id="UP000014541">
    <property type="component" value="Unassembled WGS sequence"/>
</dbReference>
<dbReference type="PRINTS" id="PR01545">
    <property type="entry name" value="THEMAYE10DUF"/>
</dbReference>
<dbReference type="InterPro" id="IPR013785">
    <property type="entry name" value="Aldolase_TIM"/>
</dbReference>
<dbReference type="eggNOG" id="COG2342">
    <property type="taxonomic scope" value="Bacteria"/>
</dbReference>
<dbReference type="PANTHER" id="PTHR35882">
    <property type="entry name" value="PELA"/>
    <property type="match status" value="1"/>
</dbReference>
<evidence type="ECO:0000313" key="3">
    <source>
        <dbReference type="Proteomes" id="UP000014541"/>
    </source>
</evidence>
<dbReference type="HOGENOM" id="CLU_048092_0_0_12"/>
<keyword evidence="3" id="KW-1185">Reference proteome</keyword>
<gene>
    <name evidence="2" type="ORF">HMPREF9194_01555</name>
</gene>
<name>S3KG50_TREMA</name>
<evidence type="ECO:0000259" key="1">
    <source>
        <dbReference type="Pfam" id="PF03537"/>
    </source>
</evidence>
<protein>
    <submittedName>
        <fullName evidence="2">Extracellular protein</fullName>
    </submittedName>
</protein>
<organism evidence="2 3">
    <name type="scientific">Treponema maltophilum ATCC 51939</name>
    <dbReference type="NCBI Taxonomy" id="1125699"/>
    <lineage>
        <taxon>Bacteria</taxon>
        <taxon>Pseudomonadati</taxon>
        <taxon>Spirochaetota</taxon>
        <taxon>Spirochaetia</taxon>
        <taxon>Spirochaetales</taxon>
        <taxon>Treponemataceae</taxon>
        <taxon>Treponema</taxon>
    </lineage>
</organism>
<dbReference type="InterPro" id="IPR017853">
    <property type="entry name" value="GH"/>
</dbReference>
<evidence type="ECO:0000313" key="2">
    <source>
        <dbReference type="EMBL" id="EPF31212.1"/>
    </source>
</evidence>
<feature type="domain" description="Glycoside-hydrolase family GH114 TIM-barrel" evidence="1">
    <location>
        <begin position="243"/>
        <end position="359"/>
    </location>
</feature>
<dbReference type="PATRIC" id="fig|1125699.3.peg.1568"/>
<proteinExistence type="predicted"/>
<dbReference type="PANTHER" id="PTHR35882:SF2">
    <property type="entry name" value="PELA"/>
    <property type="match status" value="1"/>
</dbReference>
<reference evidence="2 3" key="1">
    <citation type="submission" date="2013-04" db="EMBL/GenBank/DDBJ databases">
        <title>The Genome Sequence of Treponema maltophilum ATCC 51939.</title>
        <authorList>
            <consortium name="The Broad Institute Genomics Platform"/>
            <person name="Earl A."/>
            <person name="Ward D."/>
            <person name="Feldgarden M."/>
            <person name="Gevers D."/>
            <person name="Leonetti C."/>
            <person name="Blanton J.M."/>
            <person name="Dewhirst F.E."/>
            <person name="Izard J."/>
            <person name="Walker B."/>
            <person name="Young S."/>
            <person name="Zeng Q."/>
            <person name="Gargeya S."/>
            <person name="Fitzgerald M."/>
            <person name="Haas B."/>
            <person name="Abouelleil A."/>
            <person name="Allen A.W."/>
            <person name="Alvarado L."/>
            <person name="Arachchi H.M."/>
            <person name="Berlin A.M."/>
            <person name="Chapman S.B."/>
            <person name="Gainer-Dewar J."/>
            <person name="Goldberg J."/>
            <person name="Griggs A."/>
            <person name="Gujja S."/>
            <person name="Hansen M."/>
            <person name="Howarth C."/>
            <person name="Imamovic A."/>
            <person name="Ireland A."/>
            <person name="Larimer J."/>
            <person name="McCowan C."/>
            <person name="Murphy C."/>
            <person name="Pearson M."/>
            <person name="Poon T.W."/>
            <person name="Priest M."/>
            <person name="Roberts A."/>
            <person name="Saif S."/>
            <person name="Shea T."/>
            <person name="Sisk P."/>
            <person name="Sykes S."/>
            <person name="Wortman J."/>
            <person name="Nusbaum C."/>
            <person name="Birren B."/>
        </authorList>
    </citation>
    <scope>NUCLEOTIDE SEQUENCE [LARGE SCALE GENOMIC DNA]</scope>
    <source>
        <strain evidence="2 3">ATCC 51939</strain>
    </source>
</reference>
<comment type="caution">
    <text evidence="2">The sequence shown here is derived from an EMBL/GenBank/DDBJ whole genome shotgun (WGS) entry which is preliminary data.</text>
</comment>
<dbReference type="STRING" id="1125699.HMPREF9194_01555"/>
<dbReference type="InterPro" id="IPR016062">
    <property type="entry name" value="TM1410-rel"/>
</dbReference>
<dbReference type="Pfam" id="PF03537">
    <property type="entry name" value="Glyco_hydro_114"/>
    <property type="match status" value="1"/>
</dbReference>
<sequence length="363" mass="41094">MSNTNKQYFTSGSFRVMYEDGMKKNILIASLLFFVLSISACRTSAKSSAVDYRGEMRKFVVSIARTARLSSPSFAVIPQNGQELIESEPIDSADESADKASAGELDGADIETYMDAVSGTGREDLYFGYEADDKATPEAVSSYMKNFCDAFKAAGKKVLVIDYCSTPPSVDFSYAQNYKNGYISFAADERNLTNVPAYPSAPFNENGDPILSVADAKNFLYLINPERFSSKEDFIAALCTTNYDMFIIDLFCADEKLDFSDVQRLQVKPNGARRQVIAYMSIGEAETYRYYWNESWKRSKPAWLKKENPLWKGNYKVAYWHPEWQNIIFGTEDSYLQKILDAGFDGVYLDIIDAFEYFENSRH</sequence>
<dbReference type="AlphaFoldDB" id="S3KG50"/>
<dbReference type="Gene3D" id="3.20.20.70">
    <property type="entry name" value="Aldolase class I"/>
    <property type="match status" value="2"/>
</dbReference>
<dbReference type="EMBL" id="ATFF01000006">
    <property type="protein sequence ID" value="EPF31212.1"/>
    <property type="molecule type" value="Genomic_DNA"/>
</dbReference>